<feature type="transmembrane region" description="Helical" evidence="2">
    <location>
        <begin position="42"/>
        <end position="61"/>
    </location>
</feature>
<reference evidence="3 4" key="1">
    <citation type="journal article" date="2016" name="Genome Biol. Evol.">
        <title>Gene Family Evolution Reflects Adaptation to Soil Environmental Stressors in the Genome of the Collembolan Orchesella cincta.</title>
        <authorList>
            <person name="Faddeeva-Vakhrusheva A."/>
            <person name="Derks M.F."/>
            <person name="Anvar S.Y."/>
            <person name="Agamennone V."/>
            <person name="Suring W."/>
            <person name="Smit S."/>
            <person name="van Straalen N.M."/>
            <person name="Roelofs D."/>
        </authorList>
    </citation>
    <scope>NUCLEOTIDE SEQUENCE [LARGE SCALE GENOMIC DNA]</scope>
    <source>
        <tissue evidence="3">Mixed pool</tissue>
    </source>
</reference>
<sequence>MRRPPKPKPKPSITKAPKGFDKFQLTDQQKIQVKIIDWKRSAYVVLAHILGFLIIIGQSHFLIHESIWLIISFYGFIFNLILYFFGCGAALKALSYVWIPMKFRLGILAVVVALLVNIFLFFVGMHSSDDFESGVPKNIISFCNDRSQQSSGNYTYNEACSYMETVKFFIYLMPIILPPLALLCVCWALFATCNAVYVVPRRSGKQKVDHVWLEPYETYDFYVGRNIPRIPGYDEAFEDAGTQLKKYGLGVDDMDDDAGSDGPIGPTPHEIEVDEDHTSQSSHHSSQKHKGKKISVPLKSNKHSRSAPGHSIH</sequence>
<comment type="caution">
    <text evidence="3">The sequence shown here is derived from an EMBL/GenBank/DDBJ whole genome shotgun (WGS) entry which is preliminary data.</text>
</comment>
<keyword evidence="2" id="KW-0812">Transmembrane</keyword>
<keyword evidence="4" id="KW-1185">Reference proteome</keyword>
<feature type="transmembrane region" description="Helical" evidence="2">
    <location>
        <begin position="168"/>
        <end position="197"/>
    </location>
</feature>
<evidence type="ECO:0008006" key="5">
    <source>
        <dbReference type="Google" id="ProtNLM"/>
    </source>
</evidence>
<keyword evidence="2" id="KW-1133">Transmembrane helix</keyword>
<evidence type="ECO:0000256" key="2">
    <source>
        <dbReference type="SAM" id="Phobius"/>
    </source>
</evidence>
<gene>
    <name evidence="3" type="ORF">Ocin01_01984</name>
</gene>
<accession>A0A1D2NHH0</accession>
<evidence type="ECO:0000313" key="3">
    <source>
        <dbReference type="EMBL" id="ODN04718.1"/>
    </source>
</evidence>
<dbReference type="EMBL" id="LJIJ01000037">
    <property type="protein sequence ID" value="ODN04718.1"/>
    <property type="molecule type" value="Genomic_DNA"/>
</dbReference>
<name>A0A1D2NHH0_ORCCI</name>
<proteinExistence type="predicted"/>
<feature type="transmembrane region" description="Helical" evidence="2">
    <location>
        <begin position="103"/>
        <end position="123"/>
    </location>
</feature>
<keyword evidence="2" id="KW-0472">Membrane</keyword>
<protein>
    <recommendedName>
        <fullName evidence="5">Transmembrane protein</fullName>
    </recommendedName>
</protein>
<evidence type="ECO:0000256" key="1">
    <source>
        <dbReference type="SAM" id="MobiDB-lite"/>
    </source>
</evidence>
<dbReference type="Proteomes" id="UP000094527">
    <property type="component" value="Unassembled WGS sequence"/>
</dbReference>
<feature type="transmembrane region" description="Helical" evidence="2">
    <location>
        <begin position="67"/>
        <end position="91"/>
    </location>
</feature>
<evidence type="ECO:0000313" key="4">
    <source>
        <dbReference type="Proteomes" id="UP000094527"/>
    </source>
</evidence>
<feature type="region of interest" description="Disordered" evidence="1">
    <location>
        <begin position="251"/>
        <end position="313"/>
    </location>
</feature>
<organism evidence="3 4">
    <name type="scientific">Orchesella cincta</name>
    <name type="common">Springtail</name>
    <name type="synonym">Podura cincta</name>
    <dbReference type="NCBI Taxonomy" id="48709"/>
    <lineage>
        <taxon>Eukaryota</taxon>
        <taxon>Metazoa</taxon>
        <taxon>Ecdysozoa</taxon>
        <taxon>Arthropoda</taxon>
        <taxon>Hexapoda</taxon>
        <taxon>Collembola</taxon>
        <taxon>Entomobryomorpha</taxon>
        <taxon>Entomobryoidea</taxon>
        <taxon>Orchesellidae</taxon>
        <taxon>Orchesellinae</taxon>
        <taxon>Orchesella</taxon>
    </lineage>
</organism>
<dbReference type="AlphaFoldDB" id="A0A1D2NHH0"/>